<dbReference type="EMBL" id="WIXP02000013">
    <property type="protein sequence ID" value="KAF6200715.1"/>
    <property type="molecule type" value="Genomic_DNA"/>
</dbReference>
<name>A0A8S9WZD6_APOLU</name>
<feature type="non-terminal residue" evidence="5">
    <location>
        <position position="1"/>
    </location>
</feature>
<proteinExistence type="predicted"/>
<evidence type="ECO:0000313" key="5">
    <source>
        <dbReference type="EMBL" id="KAF6200715.1"/>
    </source>
</evidence>
<protein>
    <recommendedName>
        <fullName evidence="4">Laminin N-terminal domain-containing protein</fullName>
    </recommendedName>
</protein>
<accession>A0A8S9WZD6</accession>
<dbReference type="GO" id="GO:0005604">
    <property type="term" value="C:basement membrane"/>
    <property type="evidence" value="ECO:0007669"/>
    <property type="project" value="TreeGrafter"/>
</dbReference>
<dbReference type="Pfam" id="PF00055">
    <property type="entry name" value="Laminin_N"/>
    <property type="match status" value="1"/>
</dbReference>
<sequence length="223" mass="24864">MRTEVLVALVCAGFVVAQSRNPFRDCYDRNGNPQRCLCDFENRAFGLEVEATNTCGEEEPSVFCVQSGSLTNTACQNCNKGDHPPSAMTDLQTHGNITWWQSETMADGLQYPESVNLTLNLNKAYDITYVRIIFQSPRPESFAIYKRTKKNDPWVPFQYYSADCRNLYGLEDRAYALPTDETAPLCTSAYSDISPLSGGTIAFATLEGRKSALVDFDHNAALH</sequence>
<reference evidence="5" key="1">
    <citation type="journal article" date="2021" name="Mol. Ecol. Resour.">
        <title>Apolygus lucorum genome provides insights into omnivorousness and mesophyll feeding.</title>
        <authorList>
            <person name="Liu Y."/>
            <person name="Liu H."/>
            <person name="Wang H."/>
            <person name="Huang T."/>
            <person name="Liu B."/>
            <person name="Yang B."/>
            <person name="Yin L."/>
            <person name="Li B."/>
            <person name="Zhang Y."/>
            <person name="Zhang S."/>
            <person name="Jiang F."/>
            <person name="Zhang X."/>
            <person name="Ren Y."/>
            <person name="Wang B."/>
            <person name="Wang S."/>
            <person name="Lu Y."/>
            <person name="Wu K."/>
            <person name="Fan W."/>
            <person name="Wang G."/>
        </authorList>
    </citation>
    <scope>NUCLEOTIDE SEQUENCE</scope>
    <source>
        <strain evidence="5">12Hb</strain>
    </source>
</reference>
<evidence type="ECO:0000259" key="4">
    <source>
        <dbReference type="PROSITE" id="PS51117"/>
    </source>
</evidence>
<dbReference type="AlphaFoldDB" id="A0A8S9WZD6"/>
<dbReference type="PROSITE" id="PS51117">
    <property type="entry name" value="LAMININ_NTER"/>
    <property type="match status" value="1"/>
</dbReference>
<dbReference type="SMART" id="SM00136">
    <property type="entry name" value="LamNT"/>
    <property type="match status" value="1"/>
</dbReference>
<dbReference type="GO" id="GO:0009887">
    <property type="term" value="P:animal organ morphogenesis"/>
    <property type="evidence" value="ECO:0007669"/>
    <property type="project" value="TreeGrafter"/>
</dbReference>
<dbReference type="Proteomes" id="UP000466442">
    <property type="component" value="Unassembled WGS sequence"/>
</dbReference>
<dbReference type="InterPro" id="IPR008979">
    <property type="entry name" value="Galactose-bd-like_sf"/>
</dbReference>
<dbReference type="InterPro" id="IPR008211">
    <property type="entry name" value="Laminin_N"/>
</dbReference>
<dbReference type="PANTHER" id="PTHR10574">
    <property type="entry name" value="NETRIN/LAMININ-RELATED"/>
    <property type="match status" value="1"/>
</dbReference>
<evidence type="ECO:0000256" key="3">
    <source>
        <dbReference type="SAM" id="SignalP"/>
    </source>
</evidence>
<feature type="chain" id="PRO_5035887289" description="Laminin N-terminal domain-containing protein" evidence="3">
    <location>
        <begin position="20"/>
        <end position="223"/>
    </location>
</feature>
<gene>
    <name evidence="5" type="ORF">GE061_005159</name>
</gene>
<dbReference type="GO" id="GO:0009888">
    <property type="term" value="P:tissue development"/>
    <property type="evidence" value="ECO:0007669"/>
    <property type="project" value="TreeGrafter"/>
</dbReference>
<keyword evidence="3" id="KW-0732">Signal</keyword>
<feature type="signal peptide" evidence="3">
    <location>
        <begin position="1"/>
        <end position="19"/>
    </location>
</feature>
<evidence type="ECO:0000256" key="1">
    <source>
        <dbReference type="ARBA" id="ARBA00023157"/>
    </source>
</evidence>
<dbReference type="GO" id="GO:0007411">
    <property type="term" value="P:axon guidance"/>
    <property type="evidence" value="ECO:0007669"/>
    <property type="project" value="TreeGrafter"/>
</dbReference>
<dbReference type="InterPro" id="IPR050440">
    <property type="entry name" value="Laminin/Netrin_ECM"/>
</dbReference>
<keyword evidence="6" id="KW-1185">Reference proteome</keyword>
<keyword evidence="2" id="KW-0424">Laminin EGF-like domain</keyword>
<dbReference type="OrthoDB" id="430826at2759"/>
<dbReference type="SUPFAM" id="SSF49785">
    <property type="entry name" value="Galactose-binding domain-like"/>
    <property type="match status" value="1"/>
</dbReference>
<keyword evidence="1" id="KW-1015">Disulfide bond</keyword>
<organism evidence="5 6">
    <name type="scientific">Apolygus lucorum</name>
    <name type="common">Small green plant bug</name>
    <name type="synonym">Lygocoris lucorum</name>
    <dbReference type="NCBI Taxonomy" id="248454"/>
    <lineage>
        <taxon>Eukaryota</taxon>
        <taxon>Metazoa</taxon>
        <taxon>Ecdysozoa</taxon>
        <taxon>Arthropoda</taxon>
        <taxon>Hexapoda</taxon>
        <taxon>Insecta</taxon>
        <taxon>Pterygota</taxon>
        <taxon>Neoptera</taxon>
        <taxon>Paraneoptera</taxon>
        <taxon>Hemiptera</taxon>
        <taxon>Heteroptera</taxon>
        <taxon>Panheteroptera</taxon>
        <taxon>Cimicomorpha</taxon>
        <taxon>Miridae</taxon>
        <taxon>Mirini</taxon>
        <taxon>Apolygus</taxon>
    </lineage>
</organism>
<evidence type="ECO:0000256" key="2">
    <source>
        <dbReference type="ARBA" id="ARBA00023292"/>
    </source>
</evidence>
<evidence type="ECO:0000313" key="6">
    <source>
        <dbReference type="Proteomes" id="UP000466442"/>
    </source>
</evidence>
<comment type="caution">
    <text evidence="5">The sequence shown here is derived from an EMBL/GenBank/DDBJ whole genome shotgun (WGS) entry which is preliminary data.</text>
</comment>
<dbReference type="Gene3D" id="2.60.120.260">
    <property type="entry name" value="Galactose-binding domain-like"/>
    <property type="match status" value="1"/>
</dbReference>
<feature type="domain" description="Laminin N-terminal" evidence="4">
    <location>
        <begin position="32"/>
        <end position="223"/>
    </location>
</feature>
<dbReference type="PANTHER" id="PTHR10574:SF435">
    <property type="entry name" value="LAMININ SUBUNIT GAMMA-1"/>
    <property type="match status" value="1"/>
</dbReference>